<reference evidence="2 3" key="1">
    <citation type="submission" date="2021-06" db="EMBL/GenBank/DDBJ databases">
        <title>Genome sequence of Babesia caballi.</title>
        <authorList>
            <person name="Yamagishi J."/>
            <person name="Kidaka T."/>
            <person name="Ochi A."/>
        </authorList>
    </citation>
    <scope>NUCLEOTIDE SEQUENCE [LARGE SCALE GENOMIC DNA]</scope>
    <source>
        <strain evidence="2">USDA-D6B2</strain>
    </source>
</reference>
<evidence type="ECO:0000313" key="2">
    <source>
        <dbReference type="EMBL" id="GIX61223.1"/>
    </source>
</evidence>
<feature type="compositionally biased region" description="Basic and acidic residues" evidence="1">
    <location>
        <begin position="805"/>
        <end position="814"/>
    </location>
</feature>
<name>A0AAV4LN01_BABCB</name>
<feature type="region of interest" description="Disordered" evidence="1">
    <location>
        <begin position="783"/>
        <end position="829"/>
    </location>
</feature>
<feature type="region of interest" description="Disordered" evidence="1">
    <location>
        <begin position="106"/>
        <end position="153"/>
    </location>
</feature>
<dbReference type="Proteomes" id="UP001497744">
    <property type="component" value="Unassembled WGS sequence"/>
</dbReference>
<evidence type="ECO:0000256" key="1">
    <source>
        <dbReference type="SAM" id="MobiDB-lite"/>
    </source>
</evidence>
<evidence type="ECO:0008006" key="4">
    <source>
        <dbReference type="Google" id="ProtNLM"/>
    </source>
</evidence>
<dbReference type="EMBL" id="BPLF01000001">
    <property type="protein sequence ID" value="GIX61223.1"/>
    <property type="molecule type" value="Genomic_DNA"/>
</dbReference>
<evidence type="ECO:0000313" key="3">
    <source>
        <dbReference type="Proteomes" id="UP001497744"/>
    </source>
</evidence>
<organism evidence="2 3">
    <name type="scientific">Babesia caballi</name>
    <dbReference type="NCBI Taxonomy" id="5871"/>
    <lineage>
        <taxon>Eukaryota</taxon>
        <taxon>Sar</taxon>
        <taxon>Alveolata</taxon>
        <taxon>Apicomplexa</taxon>
        <taxon>Aconoidasida</taxon>
        <taxon>Piroplasmida</taxon>
        <taxon>Babesiidae</taxon>
        <taxon>Babesia</taxon>
    </lineage>
</organism>
<accession>A0AAV4LN01</accession>
<dbReference type="PANTHER" id="PTHR14374:SF0">
    <property type="entry name" value="TRAFFICKING PROTEIN PARTICLE COMPLEX SUBUNIT 11"/>
    <property type="match status" value="1"/>
</dbReference>
<dbReference type="PANTHER" id="PTHR14374">
    <property type="entry name" value="FOIE GRAS"/>
    <property type="match status" value="1"/>
</dbReference>
<dbReference type="GeneID" id="94192706"/>
<keyword evidence="3" id="KW-1185">Reference proteome</keyword>
<sequence length="1432" mass="157198">MDTLPPHLVSVPLPCAALAYYNDSQLVLRDFLLAAGRANTTNNQDRLNLVVSEGCRVTDAELASSQQWEQDATVEADWVLLQRNLPPCLICVRDWQNYVVDESWSGGNPEAAADSTPNEGALSDDNAPSDEDNTPQSPPQPNPDLHGGSPEMRGDMKRLNGLIKADVEQCMMAYRRNFLDKRPVAGRIMFLILLREGTKNPQKAVSSLKYMNSNEVAAVCVTCGEVEISTKVSKLEQLAFDICVAYYERRIYLLTKTLSKVKPTAGPSVDETSEINAAMASFKLAYFHQFLGNFKESAQVLVQAWSHVIPAAVHHPCEAYASVALYIALQVVSVRFALGSNLEALAFAFEAAAFFKRLLRTEALLPMYYNACYLLYHSVALHLDKAVEYKELKANSHLRHHAVNFHKWSIHHLMNLRLILMRGAYDDDPPRKFASLLLRDDDDFGHLYSSASIECHGMSAEQRVRYLESVTENLLVQLMDALTACSWYQTLLQAAETLGDSLFSSFKLRDAFFVYANLGECLVNSIPLDADYLFRGCSSSVITEALKRSTTSRSAPSADSGDLEKASRLQPNFSKTSRTLLLAELSHSKLWWAFYRRVLAKMMVTLNLLLSQPIEMPVAVKSAASLPLMIYEDPIVTRFRGHSGTDSGQPPAAPVAREYTLILLKALLTMHSLTDTDLDVDAYASKLVARLSPRQDAVSSVLLSKRHKVQYMLGRAALDENVINTRLQVLVNFHVDLPFGIEVRSVVLCTSIGTFVFDIMEVASGEGHVEIYTSSCTGTQEEVHGDAINGRGSHTPADSSDDDSASDHRSDPDTLRPAAPIDHGAPRGKVAPLSGNSQVILAITCPAINNKFMMDSFSLLGVKLLWEKELTNGSTVSISCVMPSLVRCQPRGPTDSGESLFTADPTSGTFRLLDPVGSVGSSSALLQGEDIMDMTLINPKGADLRIALVDTIAELTAPGEPGADIGGLAAHGSLSVPSAHGVYRTFVNRIYFKVFLGSLVEGHVAPATCVLLYNKQILGADSLPHIRFSVEVTSSASSYLFYALCRDSPADSGSMRLCVNNKFAFNLTEFADVTTFDFDAQLDSRSGSEVDTMVPTLFADDPGFSCSISEDMDAFLELARRDANTGIVYIYGLLKVLSHGLTSVQFNLQMQPMLGNTLKAVESKFLVVTDITEALVHPPVSLELAREQVYDNTSGGFVKFLNIHLLNRSPVQYAIDTMDVVYDGTISAGKSYLSPLRDCASVPDQLYGFCNHLRENQGLRFMHLCPSTKRREGTVEVKCVHSVVHPRAFPFDHLRPCFQNVVTKGLSPLNEEDSAEIVISVSHKSTVNLGHPFELVAEIRNLTPHTLDCYVTLEGTSAGRVPFMVSGPRALELTSLPKAVNTLKWTLMANRCGHHTLPSVKLTQRRKLSLSADDFASVPSLVYVAPRSLEQA</sequence>
<comment type="caution">
    <text evidence="2">The sequence shown here is derived from an EMBL/GenBank/DDBJ whole genome shotgun (WGS) entry which is preliminary data.</text>
</comment>
<protein>
    <recommendedName>
        <fullName evidence="4">Trafficking protein particle complex subunit 11 domain-containing protein</fullName>
    </recommendedName>
</protein>
<dbReference type="RefSeq" id="XP_067713294.1">
    <property type="nucleotide sequence ID" value="XM_067857193.1"/>
</dbReference>
<proteinExistence type="predicted"/>
<gene>
    <name evidence="2" type="ORF">BcabD6B2_06580</name>
</gene>